<dbReference type="GO" id="GO:0044550">
    <property type="term" value="P:secondary metabolite biosynthetic process"/>
    <property type="evidence" value="ECO:0007669"/>
    <property type="project" value="UniProtKB-ARBA"/>
</dbReference>
<evidence type="ECO:0000256" key="10">
    <source>
        <dbReference type="ARBA" id="ARBA00023136"/>
    </source>
</evidence>
<evidence type="ECO:0000256" key="6">
    <source>
        <dbReference type="ARBA" id="ARBA00022989"/>
    </source>
</evidence>
<dbReference type="InterPro" id="IPR017972">
    <property type="entry name" value="Cyt_P450_CS"/>
</dbReference>
<dbReference type="InterPro" id="IPR036396">
    <property type="entry name" value="Cyt_P450_sf"/>
</dbReference>
<organism evidence="14 15">
    <name type="scientific">Aquilegia coerulea</name>
    <name type="common">Rocky mountain columbine</name>
    <dbReference type="NCBI Taxonomy" id="218851"/>
    <lineage>
        <taxon>Eukaryota</taxon>
        <taxon>Viridiplantae</taxon>
        <taxon>Streptophyta</taxon>
        <taxon>Embryophyta</taxon>
        <taxon>Tracheophyta</taxon>
        <taxon>Spermatophyta</taxon>
        <taxon>Magnoliopsida</taxon>
        <taxon>Ranunculales</taxon>
        <taxon>Ranunculaceae</taxon>
        <taxon>Thalictroideae</taxon>
        <taxon>Aquilegia</taxon>
    </lineage>
</organism>
<name>A0A2G5C6I1_AQUCA</name>
<evidence type="ECO:0000256" key="3">
    <source>
        <dbReference type="ARBA" id="ARBA00022617"/>
    </source>
</evidence>
<dbReference type="GO" id="GO:0016020">
    <property type="term" value="C:membrane"/>
    <property type="evidence" value="ECO:0007669"/>
    <property type="project" value="UniProtKB-SubCell"/>
</dbReference>
<evidence type="ECO:0000256" key="12">
    <source>
        <dbReference type="RuleBase" id="RU000461"/>
    </source>
</evidence>
<dbReference type="GO" id="GO:0004497">
    <property type="term" value="F:monooxygenase activity"/>
    <property type="evidence" value="ECO:0007669"/>
    <property type="project" value="UniProtKB-KW"/>
</dbReference>
<dbReference type="PANTHER" id="PTHR24282">
    <property type="entry name" value="CYTOCHROME P450 FAMILY MEMBER"/>
    <property type="match status" value="1"/>
</dbReference>
<keyword evidence="4 13" id="KW-0812">Transmembrane</keyword>
<feature type="binding site" description="axial binding residue" evidence="11">
    <location>
        <position position="467"/>
    </location>
    <ligand>
        <name>heme</name>
        <dbReference type="ChEBI" id="CHEBI:30413"/>
    </ligand>
    <ligandPart>
        <name>Fe</name>
        <dbReference type="ChEBI" id="CHEBI:18248"/>
    </ligandPart>
</feature>
<evidence type="ECO:0008006" key="16">
    <source>
        <dbReference type="Google" id="ProtNLM"/>
    </source>
</evidence>
<dbReference type="PROSITE" id="PS00086">
    <property type="entry name" value="CYTOCHROME_P450"/>
    <property type="match status" value="1"/>
</dbReference>
<sequence>MREILQAFVVIAILLLIQWTWKVFNWIWLKPKKLEKCLREQGLKGSSYKFLFGDIKEMIDYMNAARTKPMELSHQIVPRVMPFLHDNVQKYGKTHFTWIGPNPRVNIVDPDMIRGILSSKFDHFEKRALTPLEKKLITGLASYNGEKWTNHRRIINPAFHLEKLKMMLPAFHTSCLEMVDKWHKLVANESCELDVWPELQNLATDVISRTAFSSCFEEGRRIFQLHSEMAKHIIRHLYTCHMFVPGYRFLPTKINRRMKELSREMRSILRNMILNREKVMKAGQVQNNNDLLWLLLMESNIQEMFGNTKNVGITIDEIIDECNIFFHAGQDVPSSLLVWTMICLSMHQDWQQKAREEVSQVFGGQRPEFEGLNNLKIVPMILNEVLRLYPPAVLLQERVTYKEMQVGKFIFPPGVQLSMLPLLVHHDSELWGKDAEKFNPARFAEGISKATKNEVSFLPFSWGPRICIGQNFALIEAKMVISMILQHFTFELSPTYVHAPHLVITLNPKHGAQIILHQI</sequence>
<dbReference type="AlphaFoldDB" id="A0A2G5C6I1"/>
<keyword evidence="15" id="KW-1185">Reference proteome</keyword>
<dbReference type="OrthoDB" id="442633at2759"/>
<keyword evidence="6 13" id="KW-1133">Transmembrane helix</keyword>
<dbReference type="InterPro" id="IPR050665">
    <property type="entry name" value="Cytochrome_P450_Monooxygen"/>
</dbReference>
<dbReference type="PANTHER" id="PTHR24282:SF255">
    <property type="entry name" value="CYTOCHROME P450 72A11-RELATED"/>
    <property type="match status" value="1"/>
</dbReference>
<dbReference type="Proteomes" id="UP000230069">
    <property type="component" value="Unassembled WGS sequence"/>
</dbReference>
<dbReference type="FunFam" id="1.10.630.10:FF:000029">
    <property type="entry name" value="Cytochrome P450 734A1"/>
    <property type="match status" value="1"/>
</dbReference>
<protein>
    <recommendedName>
        <fullName evidence="16">Cytochrome P450</fullName>
    </recommendedName>
</protein>
<dbReference type="FunCoup" id="A0A2G5C6I1">
    <property type="interactions" value="830"/>
</dbReference>
<comment type="cofactor">
    <cofactor evidence="11">
        <name>heme</name>
        <dbReference type="ChEBI" id="CHEBI:30413"/>
    </cofactor>
</comment>
<dbReference type="InParanoid" id="A0A2G5C6I1"/>
<comment type="similarity">
    <text evidence="2 12">Belongs to the cytochrome P450 family.</text>
</comment>
<dbReference type="GO" id="GO:0016705">
    <property type="term" value="F:oxidoreductase activity, acting on paired donors, with incorporation or reduction of molecular oxygen"/>
    <property type="evidence" value="ECO:0007669"/>
    <property type="project" value="InterPro"/>
</dbReference>
<keyword evidence="3 11" id="KW-0349">Heme</keyword>
<keyword evidence="7 12" id="KW-0560">Oxidoreductase</keyword>
<dbReference type="Pfam" id="PF00067">
    <property type="entry name" value="p450"/>
    <property type="match status" value="1"/>
</dbReference>
<keyword evidence="5 11" id="KW-0479">Metal-binding</keyword>
<comment type="subcellular location">
    <subcellularLocation>
        <location evidence="1">Membrane</location>
    </subcellularLocation>
</comment>
<evidence type="ECO:0000256" key="1">
    <source>
        <dbReference type="ARBA" id="ARBA00004370"/>
    </source>
</evidence>
<gene>
    <name evidence="14" type="ORF">AQUCO_08600031v1</name>
</gene>
<evidence type="ECO:0000256" key="4">
    <source>
        <dbReference type="ARBA" id="ARBA00022692"/>
    </source>
</evidence>
<evidence type="ECO:0000256" key="8">
    <source>
        <dbReference type="ARBA" id="ARBA00023004"/>
    </source>
</evidence>
<dbReference type="GO" id="GO:0020037">
    <property type="term" value="F:heme binding"/>
    <property type="evidence" value="ECO:0007669"/>
    <property type="project" value="InterPro"/>
</dbReference>
<dbReference type="STRING" id="218851.A0A2G5C6I1"/>
<evidence type="ECO:0000256" key="13">
    <source>
        <dbReference type="SAM" id="Phobius"/>
    </source>
</evidence>
<feature type="transmembrane region" description="Helical" evidence="13">
    <location>
        <begin position="7"/>
        <end position="29"/>
    </location>
</feature>
<dbReference type="GO" id="GO:0005506">
    <property type="term" value="F:iron ion binding"/>
    <property type="evidence" value="ECO:0007669"/>
    <property type="project" value="InterPro"/>
</dbReference>
<evidence type="ECO:0000313" key="15">
    <source>
        <dbReference type="Proteomes" id="UP000230069"/>
    </source>
</evidence>
<keyword evidence="9 12" id="KW-0503">Monooxygenase</keyword>
<dbReference type="InterPro" id="IPR001128">
    <property type="entry name" value="Cyt_P450"/>
</dbReference>
<evidence type="ECO:0000256" key="7">
    <source>
        <dbReference type="ARBA" id="ARBA00023002"/>
    </source>
</evidence>
<dbReference type="Gene3D" id="1.10.630.10">
    <property type="entry name" value="Cytochrome P450"/>
    <property type="match status" value="1"/>
</dbReference>
<dbReference type="SUPFAM" id="SSF48264">
    <property type="entry name" value="Cytochrome P450"/>
    <property type="match status" value="1"/>
</dbReference>
<dbReference type="PRINTS" id="PR00463">
    <property type="entry name" value="EP450I"/>
</dbReference>
<keyword evidence="8 11" id="KW-0408">Iron</keyword>
<dbReference type="InterPro" id="IPR002401">
    <property type="entry name" value="Cyt_P450_E_grp-I"/>
</dbReference>
<reference evidence="14 15" key="1">
    <citation type="submission" date="2017-09" db="EMBL/GenBank/DDBJ databases">
        <title>WGS assembly of Aquilegia coerulea Goldsmith.</title>
        <authorList>
            <person name="Hodges S."/>
            <person name="Kramer E."/>
            <person name="Nordborg M."/>
            <person name="Tomkins J."/>
            <person name="Borevitz J."/>
            <person name="Derieg N."/>
            <person name="Yan J."/>
            <person name="Mihaltcheva S."/>
            <person name="Hayes R.D."/>
            <person name="Rokhsar D."/>
        </authorList>
    </citation>
    <scope>NUCLEOTIDE SEQUENCE [LARGE SCALE GENOMIC DNA]</scope>
    <source>
        <strain evidence="15">cv. Goldsmith</strain>
    </source>
</reference>
<evidence type="ECO:0000313" key="14">
    <source>
        <dbReference type="EMBL" id="PIA26880.1"/>
    </source>
</evidence>
<evidence type="ECO:0000256" key="9">
    <source>
        <dbReference type="ARBA" id="ARBA00023033"/>
    </source>
</evidence>
<proteinExistence type="inferred from homology"/>
<evidence type="ECO:0000256" key="11">
    <source>
        <dbReference type="PIRSR" id="PIRSR602401-1"/>
    </source>
</evidence>
<keyword evidence="10 13" id="KW-0472">Membrane</keyword>
<evidence type="ECO:0000256" key="2">
    <source>
        <dbReference type="ARBA" id="ARBA00010617"/>
    </source>
</evidence>
<dbReference type="EMBL" id="KZ305103">
    <property type="protein sequence ID" value="PIA26880.1"/>
    <property type="molecule type" value="Genomic_DNA"/>
</dbReference>
<accession>A0A2G5C6I1</accession>
<dbReference type="PRINTS" id="PR00385">
    <property type="entry name" value="P450"/>
</dbReference>
<evidence type="ECO:0000256" key="5">
    <source>
        <dbReference type="ARBA" id="ARBA00022723"/>
    </source>
</evidence>